<protein>
    <recommendedName>
        <fullName evidence="3">CAP-Gly domain-containing protein</fullName>
    </recommendedName>
</protein>
<dbReference type="PANTHER" id="PTHR45615">
    <property type="entry name" value="MYOSIN HEAVY CHAIN, NON-MUSCLE"/>
    <property type="match status" value="1"/>
</dbReference>
<evidence type="ECO:0000313" key="4">
    <source>
        <dbReference type="EMBL" id="KAK3583903.1"/>
    </source>
</evidence>
<feature type="region of interest" description="Disordered" evidence="2">
    <location>
        <begin position="1042"/>
        <end position="1086"/>
    </location>
</feature>
<feature type="compositionally biased region" description="Polar residues" evidence="2">
    <location>
        <begin position="1127"/>
        <end position="1136"/>
    </location>
</feature>
<dbReference type="Gene3D" id="2.30.30.190">
    <property type="entry name" value="CAP Gly-rich-like domain"/>
    <property type="match status" value="1"/>
</dbReference>
<feature type="compositionally biased region" description="Basic and acidic residues" evidence="2">
    <location>
        <begin position="1077"/>
        <end position="1086"/>
    </location>
</feature>
<accession>A0AAE0VMP6</accession>
<feature type="region of interest" description="Disordered" evidence="2">
    <location>
        <begin position="13"/>
        <end position="85"/>
    </location>
</feature>
<feature type="compositionally biased region" description="Polar residues" evidence="2">
    <location>
        <begin position="1066"/>
        <end position="1076"/>
    </location>
</feature>
<feature type="region of interest" description="Disordered" evidence="2">
    <location>
        <begin position="626"/>
        <end position="714"/>
    </location>
</feature>
<feature type="compositionally biased region" description="Polar residues" evidence="2">
    <location>
        <begin position="22"/>
        <end position="42"/>
    </location>
</feature>
<feature type="region of interest" description="Disordered" evidence="2">
    <location>
        <begin position="1324"/>
        <end position="1421"/>
    </location>
</feature>
<feature type="region of interest" description="Disordered" evidence="2">
    <location>
        <begin position="1197"/>
        <end position="1308"/>
    </location>
</feature>
<dbReference type="EMBL" id="JAEAOA010001970">
    <property type="protein sequence ID" value="KAK3583903.1"/>
    <property type="molecule type" value="Genomic_DNA"/>
</dbReference>
<comment type="caution">
    <text evidence="4">The sequence shown here is derived from an EMBL/GenBank/DDBJ whole genome shotgun (WGS) entry which is preliminary data.</text>
</comment>
<feature type="coiled-coil region" evidence="1">
    <location>
        <begin position="801"/>
        <end position="1021"/>
    </location>
</feature>
<dbReference type="InterPro" id="IPR000938">
    <property type="entry name" value="CAP-Gly_domain"/>
</dbReference>
<reference evidence="4" key="1">
    <citation type="journal article" date="2021" name="Genome Biol. Evol.">
        <title>A High-Quality Reference Genome for a Parasitic Bivalve with Doubly Uniparental Inheritance (Bivalvia: Unionida).</title>
        <authorList>
            <person name="Smith C.H."/>
        </authorList>
    </citation>
    <scope>NUCLEOTIDE SEQUENCE</scope>
    <source>
        <strain evidence="4">CHS0354</strain>
    </source>
</reference>
<feature type="region of interest" description="Disordered" evidence="2">
    <location>
        <begin position="359"/>
        <end position="386"/>
    </location>
</feature>
<feature type="compositionally biased region" description="Polar residues" evidence="2">
    <location>
        <begin position="627"/>
        <end position="668"/>
    </location>
</feature>
<feature type="compositionally biased region" description="Polar residues" evidence="2">
    <location>
        <begin position="1238"/>
        <end position="1270"/>
    </location>
</feature>
<dbReference type="Pfam" id="PF01302">
    <property type="entry name" value="CAP_GLY"/>
    <property type="match status" value="1"/>
</dbReference>
<feature type="compositionally biased region" description="Polar residues" evidence="2">
    <location>
        <begin position="568"/>
        <end position="578"/>
    </location>
</feature>
<feature type="compositionally biased region" description="Low complexity" evidence="2">
    <location>
        <begin position="1333"/>
        <end position="1345"/>
    </location>
</feature>
<evidence type="ECO:0000256" key="1">
    <source>
        <dbReference type="SAM" id="Coils"/>
    </source>
</evidence>
<evidence type="ECO:0000313" key="5">
    <source>
        <dbReference type="Proteomes" id="UP001195483"/>
    </source>
</evidence>
<feature type="region of interest" description="Disordered" evidence="2">
    <location>
        <begin position="532"/>
        <end position="578"/>
    </location>
</feature>
<feature type="compositionally biased region" description="Basic and acidic residues" evidence="2">
    <location>
        <begin position="1271"/>
        <end position="1296"/>
    </location>
</feature>
<feature type="compositionally biased region" description="Polar residues" evidence="2">
    <location>
        <begin position="682"/>
        <end position="691"/>
    </location>
</feature>
<dbReference type="InterPro" id="IPR036859">
    <property type="entry name" value="CAP-Gly_dom_sf"/>
</dbReference>
<dbReference type="PROSITE" id="PS50245">
    <property type="entry name" value="CAP_GLY_2"/>
    <property type="match status" value="1"/>
</dbReference>
<reference evidence="4" key="3">
    <citation type="submission" date="2023-05" db="EMBL/GenBank/DDBJ databases">
        <authorList>
            <person name="Smith C.H."/>
        </authorList>
    </citation>
    <scope>NUCLEOTIDE SEQUENCE</scope>
    <source>
        <strain evidence="4">CHS0354</strain>
        <tissue evidence="4">Mantle</tissue>
    </source>
</reference>
<dbReference type="SMART" id="SM01052">
    <property type="entry name" value="CAP_GLY"/>
    <property type="match status" value="1"/>
</dbReference>
<evidence type="ECO:0000256" key="2">
    <source>
        <dbReference type="SAM" id="MobiDB-lite"/>
    </source>
</evidence>
<feature type="region of interest" description="Disordered" evidence="2">
    <location>
        <begin position="1127"/>
        <end position="1178"/>
    </location>
</feature>
<dbReference type="SUPFAM" id="SSF74924">
    <property type="entry name" value="Cap-Gly domain"/>
    <property type="match status" value="1"/>
</dbReference>
<name>A0AAE0VMP6_9BIVA</name>
<evidence type="ECO:0000259" key="3">
    <source>
        <dbReference type="PROSITE" id="PS50245"/>
    </source>
</evidence>
<feature type="compositionally biased region" description="Polar residues" evidence="2">
    <location>
        <begin position="1152"/>
        <end position="1163"/>
    </location>
</feature>
<keyword evidence="1" id="KW-0175">Coiled coil</keyword>
<feature type="compositionally biased region" description="Basic and acidic residues" evidence="2">
    <location>
        <begin position="1197"/>
        <end position="1212"/>
    </location>
</feature>
<dbReference type="PANTHER" id="PTHR45615:SF80">
    <property type="entry name" value="GRIP DOMAIN-CONTAINING PROTEIN"/>
    <property type="match status" value="1"/>
</dbReference>
<reference evidence="4" key="2">
    <citation type="journal article" date="2021" name="Genome Biol. Evol.">
        <title>Developing a high-quality reference genome for a parasitic bivalve with doubly uniparental inheritance (Bivalvia: Unionida).</title>
        <authorList>
            <person name="Smith C.H."/>
        </authorList>
    </citation>
    <scope>NUCLEOTIDE SEQUENCE</scope>
    <source>
        <strain evidence="4">CHS0354</strain>
        <tissue evidence="4">Mantle</tissue>
    </source>
</reference>
<feature type="compositionally biased region" description="Polar residues" evidence="2">
    <location>
        <begin position="1411"/>
        <end position="1421"/>
    </location>
</feature>
<feature type="compositionally biased region" description="Polar residues" evidence="2">
    <location>
        <begin position="543"/>
        <end position="560"/>
    </location>
</feature>
<feature type="domain" description="CAP-Gly" evidence="3">
    <location>
        <begin position="1480"/>
        <end position="1522"/>
    </location>
</feature>
<dbReference type="Proteomes" id="UP001195483">
    <property type="component" value="Unassembled WGS sequence"/>
</dbReference>
<feature type="compositionally biased region" description="Basic and acidic residues" evidence="2">
    <location>
        <begin position="1042"/>
        <end position="1064"/>
    </location>
</feature>
<feature type="compositionally biased region" description="Basic and acidic residues" evidence="2">
    <location>
        <begin position="1164"/>
        <end position="1178"/>
    </location>
</feature>
<gene>
    <name evidence="4" type="ORF">CHS0354_033681</name>
</gene>
<organism evidence="4 5">
    <name type="scientific">Potamilus streckersoni</name>
    <dbReference type="NCBI Taxonomy" id="2493646"/>
    <lineage>
        <taxon>Eukaryota</taxon>
        <taxon>Metazoa</taxon>
        <taxon>Spiralia</taxon>
        <taxon>Lophotrochozoa</taxon>
        <taxon>Mollusca</taxon>
        <taxon>Bivalvia</taxon>
        <taxon>Autobranchia</taxon>
        <taxon>Heteroconchia</taxon>
        <taxon>Palaeoheterodonta</taxon>
        <taxon>Unionida</taxon>
        <taxon>Unionoidea</taxon>
        <taxon>Unionidae</taxon>
        <taxon>Ambleminae</taxon>
        <taxon>Lampsilini</taxon>
        <taxon>Potamilus</taxon>
    </lineage>
</organism>
<keyword evidence="5" id="KW-1185">Reference proteome</keyword>
<sequence>MLSLIQVAASLTGSAVERSSEARQGQGNKSEGTKEWQQQAEHVQQLKIPPSSSDEPIVLSSHNEESASADEFNSEVNTEKETSDTISVDSIDGKDIIVPDDLAIDSHPESRSKTFSTEEIEIAYKGATEQKVNPSIDTHLILAQDVTIAASEHSTAELGAERSKSVEISAKDEFIMPETKDGDGKDDISISPSLMTARCRIRWAKTISTSAKKVVFMCLNKKIDPVTLEWSDPAECFYSEEINIPCGTYKGSLVVDCQNYPLEDISIKHYTFEVDLYTKDDIIEDEVDKSGLTKAEEFLQRELKSRDIDTYQDINTELTGHKMESRNSENSGIGIHISSKYQELVRQQMSQSKNLDSLDTEMEMDHSVKSDHSEHSSGRHTPLGEDGMEQFVDNDDTFLKQLKEHANGYDISRNDVQHTSLVDDDVEKPDSNHSTLKDLEQFTLPLSKNGSSLTNVRRTPTHSDNVVLSRHSSAHSLHSYGLAESEVIADVISEPSRVAISHGENSRNSSAPHTPIRQDLSSDAFGLEERRALSRDGSHHSSARQTPLSEQRNPADSPSIPTRGEGSLHSSARQTPNIEQIDDVLNPSDRHSPFKFDYISPAQTQVQSVTKETITDRFRSNPEKLYTSHQEMKQMNSSLESQTDNQSGSSRPQSLTSEQELTQYYEQSSEFRRLPATGGGSLTAQSLPTMPSSRDQRSTSTQSLPLISPQQRVKVERQSMTPDNLVRVPVTGTAVKGTLLPVRTTPMSPAGSRASSRTVTPVSAVDILMESRSLENTQKISELEATIGNLRKLLAGRDQEVLEVTSQIQDLKERNRSLQQDLENAHNRLLLPSPHSKELEQKYHQMQSEKEILSAEVVKLQDELENLRKERERTFVEDSPSINSYNPNNPFVLQRKIGDLTSQIQDLQEANEAAVAELSMSEKKIKELLAENEQIRSARSIDQQDKEEENRRLQQEMARLKEQQSYSYNEVSEHRLKIELQQVREDNRTLRERNYQLHDESLQQKEEISALRKSIEKLDRKFGSQKQDSLISRNLASLEKSDKEKKLESNFLRERSSRDSHKFTDSLPQDRSPQEPSTERISDKMKYSYTRLDYDSRPADKPNRLEASARLSKIDLSRIEPLRTYSQARLNKSEMPSSYEPYRSRPDGGVTEKSSAGVSTFESSESKDRSLTPRRLSSDRTKHDWFDGLRSNSDKYQFMEKTRTSSGERDVKSLTVSYPDLTKTSPPLLERAREEIQHPSSSALPTKTETSYLLSSYPRTSPATSTLQRQSLEHYSNKRDKEMDRNRDEKAHDPRHTTQSYNDDADSDTATDILVNAHPLERSTWGQNVNRRGSIGSDASASSFSDIDDQLSSSSRKRSKSADERVILRRMSPAGGTQSTPGTPVKPTERSFSRSSTALTNAGFRSITPKPLQTQHNKTTSSVISHKSMEILSFYESGSSITAGLHPFAPRSPGDIHVNDVVKFSRQGGKLSQGTVKFIGHLPGRGDVYLGVELDKEEGKHDGTFESIRYFKCKPNKGVFVAYNKVVMAWTTY</sequence>
<feature type="compositionally biased region" description="Basic and acidic residues" evidence="2">
    <location>
        <begin position="363"/>
        <end position="377"/>
    </location>
</feature>
<proteinExistence type="predicted"/>